<name>A0A383VUM4_TETOB</name>
<dbReference type="EMBL" id="FNXT01001188">
    <property type="protein sequence ID" value="SZX73327.1"/>
    <property type="molecule type" value="Genomic_DNA"/>
</dbReference>
<reference evidence="10 12" key="1">
    <citation type="submission" date="2016-10" db="EMBL/GenBank/DDBJ databases">
        <authorList>
            <person name="Cai Z."/>
        </authorList>
    </citation>
    <scope>NUCLEOTIDE SEQUENCE [LARGE SCALE GENOMIC DNA]</scope>
</reference>
<feature type="compositionally biased region" description="Low complexity" evidence="8">
    <location>
        <begin position="687"/>
        <end position="701"/>
    </location>
</feature>
<feature type="transmembrane region" description="Helical" evidence="9">
    <location>
        <begin position="433"/>
        <end position="451"/>
    </location>
</feature>
<gene>
    <name evidence="11" type="ORF">BQ4739_LOCUS13432</name>
    <name evidence="10" type="ORF">BQ4739_LOCUS8486</name>
</gene>
<evidence type="ECO:0000256" key="5">
    <source>
        <dbReference type="ARBA" id="ARBA00022989"/>
    </source>
</evidence>
<feature type="region of interest" description="Disordered" evidence="8">
    <location>
        <begin position="588"/>
        <end position="639"/>
    </location>
</feature>
<evidence type="ECO:0000256" key="3">
    <source>
        <dbReference type="ARBA" id="ARBA00022475"/>
    </source>
</evidence>
<feature type="transmembrane region" description="Helical" evidence="9">
    <location>
        <begin position="177"/>
        <end position="196"/>
    </location>
</feature>
<feature type="compositionally biased region" description="Low complexity" evidence="8">
    <location>
        <begin position="710"/>
        <end position="723"/>
    </location>
</feature>
<evidence type="ECO:0000256" key="9">
    <source>
        <dbReference type="SAM" id="Phobius"/>
    </source>
</evidence>
<comment type="subcellular location">
    <subcellularLocation>
        <location evidence="1">Cell membrane</location>
        <topology evidence="1">Multi-pass membrane protein</topology>
    </subcellularLocation>
</comment>
<dbReference type="FunFam" id="1.20.1740.10:FF:000041">
    <property type="entry name" value="Amino acid permease, putative"/>
    <property type="match status" value="1"/>
</dbReference>
<proteinExistence type="inferred from homology"/>
<feature type="transmembrane region" description="Helical" evidence="9">
    <location>
        <begin position="368"/>
        <end position="390"/>
    </location>
</feature>
<dbReference type="InterPro" id="IPR044566">
    <property type="entry name" value="RMV1-like"/>
</dbReference>
<keyword evidence="6 9" id="KW-0472">Membrane</keyword>
<evidence type="ECO:0000313" key="12">
    <source>
        <dbReference type="Proteomes" id="UP000256970"/>
    </source>
</evidence>
<dbReference type="GO" id="GO:0015203">
    <property type="term" value="F:polyamine transmembrane transporter activity"/>
    <property type="evidence" value="ECO:0007669"/>
    <property type="project" value="UniProtKB-ARBA"/>
</dbReference>
<dbReference type="Pfam" id="PF13520">
    <property type="entry name" value="AA_permease_2"/>
    <property type="match status" value="1"/>
</dbReference>
<feature type="transmembrane region" description="Helical" evidence="9">
    <location>
        <begin position="216"/>
        <end position="236"/>
    </location>
</feature>
<evidence type="ECO:0000256" key="1">
    <source>
        <dbReference type="ARBA" id="ARBA00004651"/>
    </source>
</evidence>
<feature type="transmembrane region" description="Helical" evidence="9">
    <location>
        <begin position="402"/>
        <end position="427"/>
    </location>
</feature>
<dbReference type="STRING" id="3088.A0A383VUM4"/>
<feature type="region of interest" description="Disordered" evidence="8">
    <location>
        <begin position="517"/>
        <end position="540"/>
    </location>
</feature>
<evidence type="ECO:0000313" key="11">
    <source>
        <dbReference type="EMBL" id="SZX73327.1"/>
    </source>
</evidence>
<accession>A0A383VUM4</accession>
<keyword evidence="3" id="KW-1003">Cell membrane</keyword>
<evidence type="ECO:0000256" key="7">
    <source>
        <dbReference type="ARBA" id="ARBA00024041"/>
    </source>
</evidence>
<evidence type="ECO:0000256" key="4">
    <source>
        <dbReference type="ARBA" id="ARBA00022692"/>
    </source>
</evidence>
<dbReference type="GO" id="GO:0005886">
    <property type="term" value="C:plasma membrane"/>
    <property type="evidence" value="ECO:0007669"/>
    <property type="project" value="UniProtKB-SubCell"/>
</dbReference>
<feature type="transmembrane region" description="Helical" evidence="9">
    <location>
        <begin position="344"/>
        <end position="362"/>
    </location>
</feature>
<keyword evidence="5 9" id="KW-1133">Transmembrane helix</keyword>
<keyword evidence="12" id="KW-1185">Reference proteome</keyword>
<sequence>MKENAADLVSNDVETPFLTPTSQAAPQQHSRKKPLTLLPLIALIFFEVSGGPFGTEDAVAAGGPLLVLAGLLIFPLLWSVPEALITAELATAFPENSGYVAWVTAAFGPFWGFQEGFWSWLSGVTDNSIYPVMFADNLRIFVPALNDGWPRMAFLLSVSLLLTYLNYRGLNVVGQTAMTTTLFIITPFLLLCLLAAPHVEPSNWLQVDWGSVKWGTYLNILFWNLNYWDSISCLAGEVDSPSRTFPRALLWAVLLVVASYFLPTLAALGVSTATADWQLGYYGKVAQQVGGDWLAWWVVLAAAASQIGQFQAEMSSDSYQLQGMAERGFLPKALARRSRHGTPTVGILLSSLGVVCLGAFSFVDIVEILNAVYCMAELLEFAAFVWLRVAAPALPRPYKVPLPTWALILMLTPASLLLMTILVIPVYERNWTMIATTLGAMLAGFVLYPLLNLAKERGWVAFADLEFDFAHFTAGNARTYTIVATGELNYDTSSTLQHRSYNAEYVDVVHDGATGIRATSNSMDMGSRGPGSVASSGRGPSSIAGSLGGFAGAAGGSPRSPLAPHLWGQLQAGRAASAPPGVAAAAAAAPAGPSADGPAAAAAAAGGSSRPASRFARAASGAGNESAPVTPTGQQQQQPLLSPAVAAMAATVAAAQSPTAAAVDARLEAARRVNSFRVRLSGEFLSSEGTEAGEGSSSRSGSGSGGAAGAPGAANAAGLIDFD</sequence>
<comment type="similarity">
    <text evidence="7">Belongs to the amino acid-polyamine-organocation (APC) superfamily. Polyamine:cation symporter (PHS) (TC 2.A.3.12) family.</text>
</comment>
<feature type="transmembrane region" description="Helical" evidence="9">
    <location>
        <begin position="248"/>
        <end position="273"/>
    </location>
</feature>
<keyword evidence="4 9" id="KW-0812">Transmembrane</keyword>
<dbReference type="PANTHER" id="PTHR45826:SF2">
    <property type="entry name" value="AMINO ACID TRANSPORTER"/>
    <property type="match status" value="1"/>
</dbReference>
<organism evidence="10 12">
    <name type="scientific">Tetradesmus obliquus</name>
    <name type="common">Green alga</name>
    <name type="synonym">Acutodesmus obliquus</name>
    <dbReference type="NCBI Taxonomy" id="3088"/>
    <lineage>
        <taxon>Eukaryota</taxon>
        <taxon>Viridiplantae</taxon>
        <taxon>Chlorophyta</taxon>
        <taxon>core chlorophytes</taxon>
        <taxon>Chlorophyceae</taxon>
        <taxon>CS clade</taxon>
        <taxon>Sphaeropleales</taxon>
        <taxon>Scenedesmaceae</taxon>
        <taxon>Tetradesmus</taxon>
    </lineage>
</organism>
<dbReference type="PANTHER" id="PTHR45826">
    <property type="entry name" value="POLYAMINE TRANSPORTER PUT1"/>
    <property type="match status" value="1"/>
</dbReference>
<evidence type="ECO:0000256" key="6">
    <source>
        <dbReference type="ARBA" id="ARBA00023136"/>
    </source>
</evidence>
<dbReference type="EMBL" id="FNXT01000841">
    <property type="protein sequence ID" value="SZX68106.1"/>
    <property type="molecule type" value="Genomic_DNA"/>
</dbReference>
<dbReference type="Proteomes" id="UP000256970">
    <property type="component" value="Unassembled WGS sequence"/>
</dbReference>
<feature type="transmembrane region" description="Helical" evidence="9">
    <location>
        <begin position="148"/>
        <end position="165"/>
    </location>
</feature>
<feature type="region of interest" description="Disordered" evidence="8">
    <location>
        <begin position="687"/>
        <end position="723"/>
    </location>
</feature>
<evidence type="ECO:0000313" key="10">
    <source>
        <dbReference type="EMBL" id="SZX68106.1"/>
    </source>
</evidence>
<evidence type="ECO:0008006" key="13">
    <source>
        <dbReference type="Google" id="ProtNLM"/>
    </source>
</evidence>
<keyword evidence="2" id="KW-0813">Transport</keyword>
<feature type="transmembrane region" description="Helical" evidence="9">
    <location>
        <begin position="99"/>
        <end position="121"/>
    </location>
</feature>
<feature type="compositionally biased region" description="Low complexity" evidence="8">
    <location>
        <begin position="588"/>
        <end position="623"/>
    </location>
</feature>
<dbReference type="Gene3D" id="1.20.1740.10">
    <property type="entry name" value="Amino acid/polyamine transporter I"/>
    <property type="match status" value="1"/>
</dbReference>
<evidence type="ECO:0000256" key="2">
    <source>
        <dbReference type="ARBA" id="ARBA00022448"/>
    </source>
</evidence>
<feature type="transmembrane region" description="Helical" evidence="9">
    <location>
        <begin position="59"/>
        <end position="78"/>
    </location>
</feature>
<feature type="transmembrane region" description="Helical" evidence="9">
    <location>
        <begin position="35"/>
        <end position="53"/>
    </location>
</feature>
<protein>
    <recommendedName>
        <fullName evidence="13">Amino acid permease/ SLC12A domain-containing protein</fullName>
    </recommendedName>
</protein>
<evidence type="ECO:0000256" key="8">
    <source>
        <dbReference type="SAM" id="MobiDB-lite"/>
    </source>
</evidence>
<dbReference type="InterPro" id="IPR002293">
    <property type="entry name" value="AA/rel_permease1"/>
</dbReference>
<dbReference type="AlphaFoldDB" id="A0A383VUM4"/>